<dbReference type="PANTHER" id="PTHR37422:SF13">
    <property type="entry name" value="LIPOPOLYSACCHARIDE BIOSYNTHESIS PROTEIN PA4999-RELATED"/>
    <property type="match status" value="1"/>
</dbReference>
<sequence length="413" mass="47315">MKKMGKAIFKKIDFNLFDGFNLLCFCLVCGLFFSRAILSISCVLLLLQAIYSYFKAPFKLQQSKLVIAFFFIYACYALRILAGGENLAYGLHLLFNHALLLLLPSAFLFKRKIFSKLLYQIGWVFIACASLSLSILSIQVLVDFDAFVSAVEASKNVEPVIGSHHSNLNLLYVIAFGFGLVTAEKENRPWARLLLLILLGLMFFQLHLIAFRFSVIAVYIFLALYLIRWLLISNRKSVWLALFMVLFFAVVFSFVPSINARYQNTVQDLKVFKQNKNPNFNSLTQRILALDCAYKIILRHPLYGVSPTIAEQRMQEQYALNSYLLIPENRVFVHNQFAYFLLCFGVLGGAVLALVILWLIFKQFTTKGYGWILLPFVLHMLIENTLEKQITLAAFIFLVLIIQKHQQTINATN</sequence>
<evidence type="ECO:0000256" key="2">
    <source>
        <dbReference type="ARBA" id="ARBA00022692"/>
    </source>
</evidence>
<evidence type="ECO:0000259" key="6">
    <source>
        <dbReference type="Pfam" id="PF04932"/>
    </source>
</evidence>
<proteinExistence type="predicted"/>
<evidence type="ECO:0000256" key="1">
    <source>
        <dbReference type="ARBA" id="ARBA00004141"/>
    </source>
</evidence>
<feature type="transmembrane region" description="Helical" evidence="5">
    <location>
        <begin position="213"/>
        <end position="231"/>
    </location>
</feature>
<feature type="domain" description="O-antigen ligase-related" evidence="6">
    <location>
        <begin position="198"/>
        <end position="352"/>
    </location>
</feature>
<evidence type="ECO:0000256" key="5">
    <source>
        <dbReference type="SAM" id="Phobius"/>
    </source>
</evidence>
<gene>
    <name evidence="7" type="ORF">BCY91_10215</name>
</gene>
<dbReference type="AlphaFoldDB" id="A0A419S2I1"/>
<dbReference type="GO" id="GO:0016020">
    <property type="term" value="C:membrane"/>
    <property type="evidence" value="ECO:0007669"/>
    <property type="project" value="UniProtKB-SubCell"/>
</dbReference>
<dbReference type="EMBL" id="MBTA01000028">
    <property type="protein sequence ID" value="RKD13191.1"/>
    <property type="molecule type" value="Genomic_DNA"/>
</dbReference>
<feature type="transmembrane region" description="Helical" evidence="5">
    <location>
        <begin position="88"/>
        <end position="109"/>
    </location>
</feature>
<feature type="transmembrane region" description="Helical" evidence="5">
    <location>
        <begin position="121"/>
        <end position="142"/>
    </location>
</feature>
<feature type="transmembrane region" description="Helical" evidence="5">
    <location>
        <begin position="238"/>
        <end position="258"/>
    </location>
</feature>
<reference evidence="7 8" key="1">
    <citation type="submission" date="2016-07" db="EMBL/GenBank/DDBJ databases">
        <title>Genome of Pelobium manganitolerans.</title>
        <authorList>
            <person name="Wu S."/>
            <person name="Wang G."/>
        </authorList>
    </citation>
    <scope>NUCLEOTIDE SEQUENCE [LARGE SCALE GENOMIC DNA]</scope>
    <source>
        <strain evidence="7 8">YS-25</strain>
    </source>
</reference>
<keyword evidence="4 5" id="KW-0472">Membrane</keyword>
<protein>
    <recommendedName>
        <fullName evidence="6">O-antigen ligase-related domain-containing protein</fullName>
    </recommendedName>
</protein>
<keyword evidence="3 5" id="KW-1133">Transmembrane helix</keyword>
<dbReference type="Pfam" id="PF04932">
    <property type="entry name" value="Wzy_C"/>
    <property type="match status" value="1"/>
</dbReference>
<dbReference type="PANTHER" id="PTHR37422">
    <property type="entry name" value="TEICHURONIC ACID BIOSYNTHESIS PROTEIN TUAE"/>
    <property type="match status" value="1"/>
</dbReference>
<dbReference type="InterPro" id="IPR051533">
    <property type="entry name" value="WaaL-like"/>
</dbReference>
<dbReference type="Proteomes" id="UP000283433">
    <property type="component" value="Unassembled WGS sequence"/>
</dbReference>
<comment type="caution">
    <text evidence="7">The sequence shown here is derived from an EMBL/GenBank/DDBJ whole genome shotgun (WGS) entry which is preliminary data.</text>
</comment>
<evidence type="ECO:0000256" key="4">
    <source>
        <dbReference type="ARBA" id="ARBA00023136"/>
    </source>
</evidence>
<feature type="transmembrane region" description="Helical" evidence="5">
    <location>
        <begin position="65"/>
        <end position="82"/>
    </location>
</feature>
<keyword evidence="8" id="KW-1185">Reference proteome</keyword>
<organism evidence="7 8">
    <name type="scientific">Pelobium manganitolerans</name>
    <dbReference type="NCBI Taxonomy" id="1842495"/>
    <lineage>
        <taxon>Bacteria</taxon>
        <taxon>Pseudomonadati</taxon>
        <taxon>Bacteroidota</taxon>
        <taxon>Sphingobacteriia</taxon>
        <taxon>Sphingobacteriales</taxon>
        <taxon>Sphingobacteriaceae</taxon>
        <taxon>Pelobium</taxon>
    </lineage>
</organism>
<evidence type="ECO:0000313" key="8">
    <source>
        <dbReference type="Proteomes" id="UP000283433"/>
    </source>
</evidence>
<evidence type="ECO:0000313" key="7">
    <source>
        <dbReference type="EMBL" id="RKD13191.1"/>
    </source>
</evidence>
<accession>A0A419S2I1</accession>
<dbReference type="InterPro" id="IPR007016">
    <property type="entry name" value="O-antigen_ligase-rel_domated"/>
</dbReference>
<feature type="transmembrane region" description="Helical" evidence="5">
    <location>
        <begin position="337"/>
        <end position="361"/>
    </location>
</feature>
<name>A0A419S2I1_9SPHI</name>
<feature type="transmembrane region" description="Helical" evidence="5">
    <location>
        <begin position="190"/>
        <end position="207"/>
    </location>
</feature>
<feature type="transmembrane region" description="Helical" evidence="5">
    <location>
        <begin position="162"/>
        <end position="183"/>
    </location>
</feature>
<feature type="transmembrane region" description="Helical" evidence="5">
    <location>
        <begin position="20"/>
        <end position="53"/>
    </location>
</feature>
<evidence type="ECO:0000256" key="3">
    <source>
        <dbReference type="ARBA" id="ARBA00022989"/>
    </source>
</evidence>
<comment type="subcellular location">
    <subcellularLocation>
        <location evidence="1">Membrane</location>
        <topology evidence="1">Multi-pass membrane protein</topology>
    </subcellularLocation>
</comment>
<keyword evidence="2 5" id="KW-0812">Transmembrane</keyword>